<sequence length="92" mass="9957">MVAAVTLAVSACNAKKGSCVLVGAGGRVWKKRGGMWRVASRKERELKPGRFGSSGQCSLRPCDDDDDPDVVVDDDDNYDDDDDDDDDNVKCC</sequence>
<accession>A0A388L7D5</accession>
<gene>
    <name evidence="2" type="ORF">CBR_g26187</name>
</gene>
<proteinExistence type="predicted"/>
<dbReference type="AlphaFoldDB" id="A0A388L7D5"/>
<evidence type="ECO:0000313" key="2">
    <source>
        <dbReference type="EMBL" id="GBG78152.1"/>
    </source>
</evidence>
<comment type="caution">
    <text evidence="2">The sequence shown here is derived from an EMBL/GenBank/DDBJ whole genome shotgun (WGS) entry which is preliminary data.</text>
</comment>
<protein>
    <submittedName>
        <fullName evidence="2">Uncharacterized protein</fullName>
    </submittedName>
</protein>
<keyword evidence="3" id="KW-1185">Reference proteome</keyword>
<name>A0A388L7D5_CHABU</name>
<dbReference type="EMBL" id="BFEA01000287">
    <property type="protein sequence ID" value="GBG78152.1"/>
    <property type="molecule type" value="Genomic_DNA"/>
</dbReference>
<evidence type="ECO:0000313" key="3">
    <source>
        <dbReference type="Proteomes" id="UP000265515"/>
    </source>
</evidence>
<dbReference type="Gramene" id="GBG78152">
    <property type="protein sequence ID" value="GBG78152"/>
    <property type="gene ID" value="CBR_g26187"/>
</dbReference>
<feature type="region of interest" description="Disordered" evidence="1">
    <location>
        <begin position="47"/>
        <end position="92"/>
    </location>
</feature>
<organism evidence="2 3">
    <name type="scientific">Chara braunii</name>
    <name type="common">Braun's stonewort</name>
    <dbReference type="NCBI Taxonomy" id="69332"/>
    <lineage>
        <taxon>Eukaryota</taxon>
        <taxon>Viridiplantae</taxon>
        <taxon>Streptophyta</taxon>
        <taxon>Charophyceae</taxon>
        <taxon>Charales</taxon>
        <taxon>Characeae</taxon>
        <taxon>Chara</taxon>
    </lineage>
</organism>
<evidence type="ECO:0000256" key="1">
    <source>
        <dbReference type="SAM" id="MobiDB-lite"/>
    </source>
</evidence>
<dbReference type="Proteomes" id="UP000265515">
    <property type="component" value="Unassembled WGS sequence"/>
</dbReference>
<feature type="compositionally biased region" description="Acidic residues" evidence="1">
    <location>
        <begin position="63"/>
        <end position="92"/>
    </location>
</feature>
<reference evidence="2 3" key="1">
    <citation type="journal article" date="2018" name="Cell">
        <title>The Chara Genome: Secondary Complexity and Implications for Plant Terrestrialization.</title>
        <authorList>
            <person name="Nishiyama T."/>
            <person name="Sakayama H."/>
            <person name="Vries J.D."/>
            <person name="Buschmann H."/>
            <person name="Saint-Marcoux D."/>
            <person name="Ullrich K.K."/>
            <person name="Haas F.B."/>
            <person name="Vanderstraeten L."/>
            <person name="Becker D."/>
            <person name="Lang D."/>
            <person name="Vosolsobe S."/>
            <person name="Rombauts S."/>
            <person name="Wilhelmsson P.K.I."/>
            <person name="Janitza P."/>
            <person name="Kern R."/>
            <person name="Heyl A."/>
            <person name="Rumpler F."/>
            <person name="Villalobos L.I.A.C."/>
            <person name="Clay J.M."/>
            <person name="Skokan R."/>
            <person name="Toyoda A."/>
            <person name="Suzuki Y."/>
            <person name="Kagoshima H."/>
            <person name="Schijlen E."/>
            <person name="Tajeshwar N."/>
            <person name="Catarino B."/>
            <person name="Hetherington A.J."/>
            <person name="Saltykova A."/>
            <person name="Bonnot C."/>
            <person name="Breuninger H."/>
            <person name="Symeonidi A."/>
            <person name="Radhakrishnan G.V."/>
            <person name="Van Nieuwerburgh F."/>
            <person name="Deforce D."/>
            <person name="Chang C."/>
            <person name="Karol K.G."/>
            <person name="Hedrich R."/>
            <person name="Ulvskov P."/>
            <person name="Glockner G."/>
            <person name="Delwiche C.F."/>
            <person name="Petrasek J."/>
            <person name="Van de Peer Y."/>
            <person name="Friml J."/>
            <person name="Beilby M."/>
            <person name="Dolan L."/>
            <person name="Kohara Y."/>
            <person name="Sugano S."/>
            <person name="Fujiyama A."/>
            <person name="Delaux P.-M."/>
            <person name="Quint M."/>
            <person name="TheiBen G."/>
            <person name="Hagemann M."/>
            <person name="Harholt J."/>
            <person name="Dunand C."/>
            <person name="Zachgo S."/>
            <person name="Langdale J."/>
            <person name="Maumus F."/>
            <person name="Straeten D.V.D."/>
            <person name="Gould S.B."/>
            <person name="Rensing S.A."/>
        </authorList>
    </citation>
    <scope>NUCLEOTIDE SEQUENCE [LARGE SCALE GENOMIC DNA]</scope>
    <source>
        <strain evidence="2 3">S276</strain>
    </source>
</reference>